<comment type="caution">
    <text evidence="2">The sequence shown here is derived from an EMBL/GenBank/DDBJ whole genome shotgun (WGS) entry which is preliminary data.</text>
</comment>
<dbReference type="Proteomes" id="UP001153269">
    <property type="component" value="Unassembled WGS sequence"/>
</dbReference>
<organism evidence="2 3">
    <name type="scientific">Pleuronectes platessa</name>
    <name type="common">European plaice</name>
    <dbReference type="NCBI Taxonomy" id="8262"/>
    <lineage>
        <taxon>Eukaryota</taxon>
        <taxon>Metazoa</taxon>
        <taxon>Chordata</taxon>
        <taxon>Craniata</taxon>
        <taxon>Vertebrata</taxon>
        <taxon>Euteleostomi</taxon>
        <taxon>Actinopterygii</taxon>
        <taxon>Neopterygii</taxon>
        <taxon>Teleostei</taxon>
        <taxon>Neoteleostei</taxon>
        <taxon>Acanthomorphata</taxon>
        <taxon>Carangaria</taxon>
        <taxon>Pleuronectiformes</taxon>
        <taxon>Pleuronectoidei</taxon>
        <taxon>Pleuronectidae</taxon>
        <taxon>Pleuronectes</taxon>
    </lineage>
</organism>
<dbReference type="AlphaFoldDB" id="A0A9N7U9Y6"/>
<keyword evidence="3" id="KW-1185">Reference proteome</keyword>
<feature type="compositionally biased region" description="Polar residues" evidence="1">
    <location>
        <begin position="99"/>
        <end position="110"/>
    </location>
</feature>
<evidence type="ECO:0000313" key="3">
    <source>
        <dbReference type="Proteomes" id="UP001153269"/>
    </source>
</evidence>
<evidence type="ECO:0000313" key="2">
    <source>
        <dbReference type="EMBL" id="CAB1426802.1"/>
    </source>
</evidence>
<sequence length="110" mass="12138">MKVFAALEHLQFTVHGAKWAGRDVTCRGSKVISYVGVVVWRQRVSRDHRTRSGGKGEEEEELTIRTRREEPTAGGTCGRESVSLELLPGSPRSPVPERSVNSGHVNISQV</sequence>
<dbReference type="EMBL" id="CADEAL010000918">
    <property type="protein sequence ID" value="CAB1426802.1"/>
    <property type="molecule type" value="Genomic_DNA"/>
</dbReference>
<reference evidence="2" key="1">
    <citation type="submission" date="2020-03" db="EMBL/GenBank/DDBJ databases">
        <authorList>
            <person name="Weist P."/>
        </authorList>
    </citation>
    <scope>NUCLEOTIDE SEQUENCE</scope>
</reference>
<accession>A0A9N7U9Y6</accession>
<proteinExistence type="predicted"/>
<name>A0A9N7U9Y6_PLEPL</name>
<gene>
    <name evidence="2" type="ORF">PLEPLA_LOCUS14740</name>
</gene>
<evidence type="ECO:0000256" key="1">
    <source>
        <dbReference type="SAM" id="MobiDB-lite"/>
    </source>
</evidence>
<feature type="compositionally biased region" description="Basic and acidic residues" evidence="1">
    <location>
        <begin position="62"/>
        <end position="71"/>
    </location>
</feature>
<feature type="region of interest" description="Disordered" evidence="1">
    <location>
        <begin position="46"/>
        <end position="110"/>
    </location>
</feature>
<protein>
    <submittedName>
        <fullName evidence="2">Uncharacterized protein</fullName>
    </submittedName>
</protein>